<proteinExistence type="predicted"/>
<gene>
    <name evidence="1" type="ORF">GAP31_109</name>
</gene>
<dbReference type="GeneID" id="13993724"/>
<reference evidence="1 2" key="1">
    <citation type="journal article" date="2012" name="J. Virol.">
        <title>Genome Sequence of Cronobacter sakazakii Myovirus vB_CsaM_GAP31.</title>
        <authorList>
            <person name="Abbasifar R."/>
            <person name="Kropinski A.M."/>
            <person name="Sabour P.M."/>
            <person name="Ackermann H.W."/>
            <person name="Alanis Villa A."/>
            <person name="Abbasifar A."/>
            <person name="Griffiths M.W."/>
        </authorList>
    </citation>
    <scope>NUCLEOTIDE SEQUENCE [LARGE SCALE GENOMIC DNA]</scope>
</reference>
<organism evidence="1 2">
    <name type="scientific">Cronobacter phage vB_CsaM_GAP31</name>
    <dbReference type="NCBI Taxonomy" id="1141135"/>
    <lineage>
        <taxon>Viruses</taxon>
        <taxon>Duplodnaviria</taxon>
        <taxon>Heunggongvirae</taxon>
        <taxon>Uroviricota</taxon>
        <taxon>Caudoviricetes</taxon>
        <taxon>Vequintavirinae</taxon>
        <taxon>Seunavirus</taxon>
        <taxon>Seunavirus GAP31</taxon>
    </lineage>
</organism>
<dbReference type="EMBL" id="JN882284">
    <property type="protein sequence ID" value="AFC21291.1"/>
    <property type="molecule type" value="Genomic_DNA"/>
</dbReference>
<sequence>MIIHSNQEVGVYKVVMSGEEFLILRDMARRVQPINDQEREMLVDLGNEEDE</sequence>
<dbReference type="Proteomes" id="UP000000458">
    <property type="component" value="Segment"/>
</dbReference>
<accession>K4F592</accession>
<protein>
    <submittedName>
        <fullName evidence="1">Uncharacterized protein</fullName>
    </submittedName>
</protein>
<keyword evidence="2" id="KW-1185">Reference proteome</keyword>
<dbReference type="KEGG" id="vg:13993724"/>
<name>K4F592_9CAUD</name>
<dbReference type="RefSeq" id="YP_006986946.1">
    <property type="nucleotide sequence ID" value="NC_019400.1"/>
</dbReference>
<evidence type="ECO:0000313" key="1">
    <source>
        <dbReference type="EMBL" id="AFC21291.1"/>
    </source>
</evidence>
<evidence type="ECO:0000313" key="2">
    <source>
        <dbReference type="Proteomes" id="UP000000458"/>
    </source>
</evidence>